<protein>
    <recommendedName>
        <fullName evidence="4">Twin-arginine translocation signal domain-containing protein</fullName>
    </recommendedName>
</protein>
<accession>A0A411YD51</accession>
<dbReference type="Proteomes" id="UP000291469">
    <property type="component" value="Chromosome"/>
</dbReference>
<dbReference type="InterPro" id="IPR006311">
    <property type="entry name" value="TAT_signal"/>
</dbReference>
<evidence type="ECO:0000313" key="2">
    <source>
        <dbReference type="EMBL" id="QBI19134.1"/>
    </source>
</evidence>
<dbReference type="RefSeq" id="WP_131154131.1">
    <property type="nucleotide sequence ID" value="NZ_CP036402.1"/>
</dbReference>
<feature type="compositionally biased region" description="Basic and acidic residues" evidence="1">
    <location>
        <begin position="445"/>
        <end position="455"/>
    </location>
</feature>
<feature type="region of interest" description="Disordered" evidence="1">
    <location>
        <begin position="433"/>
        <end position="455"/>
    </location>
</feature>
<sequence>MQPDHDAVDRAGTVDRLVERTSRATRDRISRRSFLGRASRTAMVIAGGSALVPYLAGPAGARVCGQSGVAPKCPTFDCDREWGWCWYASGCCADGALKKICDCCAPNTPHPVGYCPSGTRVYCIVESCGADPRLQTVEHRRLTEAAPSAISVAASRHRFDRADAVVVGDGGRLLRAAQAMSLGGVVAGPVLLTQEGLDAAVAEEIERLGAEAAVVVGRDMGEVASDLEGRGLHVDQVGTSTDNSTGATQVARWHRERTGQRRAVIVLDDAPSTVLASAAAFAHAVRVPLLLGDNGTTRDALEDIRPIRETWVVGPGAADRDFPGMRALSGGDAAEAAAAVGDAADTEGVPLGEVVLAPEAEAWTAMAGAAYAAPLLLHQSSTIDGATFDWLLSARSLMNRVTVVGGDGTLSDQGQWELQGLVNEFEVHQLTGSAGEGLPVIPQPPDERPIGEARR</sequence>
<dbReference type="KEGG" id="erz:ER308_05995"/>
<dbReference type="PROSITE" id="PS51318">
    <property type="entry name" value="TAT"/>
    <property type="match status" value="1"/>
</dbReference>
<organism evidence="2 3">
    <name type="scientific">Egibacter rhizosphaerae</name>
    <dbReference type="NCBI Taxonomy" id="1670831"/>
    <lineage>
        <taxon>Bacteria</taxon>
        <taxon>Bacillati</taxon>
        <taxon>Actinomycetota</taxon>
        <taxon>Nitriliruptoria</taxon>
        <taxon>Egibacterales</taxon>
        <taxon>Egibacteraceae</taxon>
        <taxon>Egibacter</taxon>
    </lineage>
</organism>
<keyword evidence="3" id="KW-1185">Reference proteome</keyword>
<dbReference type="OrthoDB" id="9148135at2"/>
<proteinExistence type="predicted"/>
<reference evidence="2 3" key="1">
    <citation type="submission" date="2019-01" db="EMBL/GenBank/DDBJ databases">
        <title>Egibacter rhizosphaerae EGI 80759T.</title>
        <authorList>
            <person name="Chen D.-D."/>
            <person name="Tian Y."/>
            <person name="Jiao J.-Y."/>
            <person name="Zhang X.-T."/>
            <person name="Zhang Y.-G."/>
            <person name="Zhang Y."/>
            <person name="Xiao M."/>
            <person name="Shu W.-S."/>
            <person name="Li W.-J."/>
        </authorList>
    </citation>
    <scope>NUCLEOTIDE SEQUENCE [LARGE SCALE GENOMIC DNA]</scope>
    <source>
        <strain evidence="2 3">EGI 80759</strain>
    </source>
</reference>
<name>A0A411YD51_9ACTN</name>
<evidence type="ECO:0000256" key="1">
    <source>
        <dbReference type="SAM" id="MobiDB-lite"/>
    </source>
</evidence>
<evidence type="ECO:0008006" key="4">
    <source>
        <dbReference type="Google" id="ProtNLM"/>
    </source>
</evidence>
<evidence type="ECO:0000313" key="3">
    <source>
        <dbReference type="Proteomes" id="UP000291469"/>
    </source>
</evidence>
<dbReference type="EMBL" id="CP036402">
    <property type="protein sequence ID" value="QBI19134.1"/>
    <property type="molecule type" value="Genomic_DNA"/>
</dbReference>
<dbReference type="AlphaFoldDB" id="A0A411YD51"/>
<gene>
    <name evidence="2" type="ORF">ER308_05995</name>
</gene>